<feature type="region of interest" description="Disordered" evidence="1">
    <location>
        <begin position="1"/>
        <end position="24"/>
    </location>
</feature>
<evidence type="ECO:0000313" key="2">
    <source>
        <dbReference type="EMBL" id="MFC0843234.1"/>
    </source>
</evidence>
<evidence type="ECO:0000313" key="3">
    <source>
        <dbReference type="Proteomes" id="UP001589887"/>
    </source>
</evidence>
<gene>
    <name evidence="2" type="ORF">ACFH04_05725</name>
</gene>
<accession>A0ABV6TBS6</accession>
<name>A0ABV6TBS6_9ACTN</name>
<sequence>MLGKDQKGRVQALVGDERRTRTQGVVPVDSPTLHLTARGPVAVGLGVDGAPWVWALGSAAPPIRAAG</sequence>
<dbReference type="Proteomes" id="UP001589887">
    <property type="component" value="Unassembled WGS sequence"/>
</dbReference>
<organism evidence="2 3">
    <name type="scientific">Streptomyces noboritoensis</name>
    <dbReference type="NCBI Taxonomy" id="67337"/>
    <lineage>
        <taxon>Bacteria</taxon>
        <taxon>Bacillati</taxon>
        <taxon>Actinomycetota</taxon>
        <taxon>Actinomycetes</taxon>
        <taxon>Kitasatosporales</taxon>
        <taxon>Streptomycetaceae</taxon>
        <taxon>Streptomyces</taxon>
    </lineage>
</organism>
<dbReference type="RefSeq" id="WP_394317045.1">
    <property type="nucleotide sequence ID" value="NZ_JBHMQV010000003.1"/>
</dbReference>
<dbReference type="EMBL" id="JBHMQV010000003">
    <property type="protein sequence ID" value="MFC0843234.1"/>
    <property type="molecule type" value="Genomic_DNA"/>
</dbReference>
<reference evidence="2 3" key="1">
    <citation type="submission" date="2024-09" db="EMBL/GenBank/DDBJ databases">
        <authorList>
            <person name="Sun Q."/>
            <person name="Mori K."/>
        </authorList>
    </citation>
    <scope>NUCLEOTIDE SEQUENCE [LARGE SCALE GENOMIC DNA]</scope>
    <source>
        <strain evidence="2 3">JCM 4557</strain>
    </source>
</reference>
<comment type="caution">
    <text evidence="2">The sequence shown here is derived from an EMBL/GenBank/DDBJ whole genome shotgun (WGS) entry which is preliminary data.</text>
</comment>
<protein>
    <submittedName>
        <fullName evidence="2">Uncharacterized protein</fullName>
    </submittedName>
</protein>
<evidence type="ECO:0000256" key="1">
    <source>
        <dbReference type="SAM" id="MobiDB-lite"/>
    </source>
</evidence>
<keyword evidence="3" id="KW-1185">Reference proteome</keyword>
<proteinExistence type="predicted"/>